<dbReference type="Pfam" id="PF05099">
    <property type="entry name" value="TerB"/>
    <property type="match status" value="2"/>
</dbReference>
<dbReference type="InterPro" id="IPR029024">
    <property type="entry name" value="TerB-like"/>
</dbReference>
<dbReference type="EMBL" id="BMXG01000015">
    <property type="protein sequence ID" value="GHC06228.1"/>
    <property type="molecule type" value="Genomic_DNA"/>
</dbReference>
<evidence type="ECO:0000313" key="2">
    <source>
        <dbReference type="EMBL" id="GHC06228.1"/>
    </source>
</evidence>
<dbReference type="RefSeq" id="WP_189515518.1">
    <property type="nucleotide sequence ID" value="NZ_BMXG01000015.1"/>
</dbReference>
<reference evidence="2" key="2">
    <citation type="submission" date="2020-09" db="EMBL/GenBank/DDBJ databases">
        <authorList>
            <person name="Sun Q."/>
            <person name="Kim S."/>
        </authorList>
    </citation>
    <scope>NUCLEOTIDE SEQUENCE</scope>
    <source>
        <strain evidence="2">KCTC 12870</strain>
    </source>
</reference>
<comment type="caution">
    <text evidence="2">The sequence shown here is derived from an EMBL/GenBank/DDBJ whole genome shotgun (WGS) entry which is preliminary data.</text>
</comment>
<dbReference type="SUPFAM" id="SSF158682">
    <property type="entry name" value="TerB-like"/>
    <property type="match status" value="2"/>
</dbReference>
<proteinExistence type="predicted"/>
<dbReference type="CDD" id="cd07177">
    <property type="entry name" value="terB_like"/>
    <property type="match status" value="1"/>
</dbReference>
<evidence type="ECO:0000313" key="3">
    <source>
        <dbReference type="Proteomes" id="UP000642829"/>
    </source>
</evidence>
<feature type="domain" description="Co-chaperone DjlA N-terminal" evidence="1">
    <location>
        <begin position="190"/>
        <end position="300"/>
    </location>
</feature>
<organism evidence="2 3">
    <name type="scientific">Cerasicoccus arenae</name>
    <dbReference type="NCBI Taxonomy" id="424488"/>
    <lineage>
        <taxon>Bacteria</taxon>
        <taxon>Pseudomonadati</taxon>
        <taxon>Verrucomicrobiota</taxon>
        <taxon>Opitutia</taxon>
        <taxon>Puniceicoccales</taxon>
        <taxon>Cerasicoccaceae</taxon>
        <taxon>Cerasicoccus</taxon>
    </lineage>
</organism>
<sequence>MSHNKQLSLVLGKTLFAAAWADGKIQPQEIDCLKDIIFHLPGMDDTAWAELEKYMSSQIDTDERQGLLNELHRMVESDADRDFITQATNRVFMADGVITTEEQQAIREVSYILRKESDALDLNGLSDAIRESLKRRDNAIRKSLRPDEIDKLGQGDRLQLLIILEDRFAEQNIELDISQQEKQRLILFGVLLARVANADEEVAPSEVDVIEKAVATRWNLSPQEASFLTQIAFSEEAQGVDLLRLAREFYEVTTQKERFDALGVLIDVSRADEVIRHIESVTIHEIAEQLKLTQEDISDAMVSALNRENPK</sequence>
<reference evidence="2" key="1">
    <citation type="journal article" date="2014" name="Int. J. Syst. Evol. Microbiol.">
        <title>Complete genome sequence of Corynebacterium casei LMG S-19264T (=DSM 44701T), isolated from a smear-ripened cheese.</title>
        <authorList>
            <consortium name="US DOE Joint Genome Institute (JGI-PGF)"/>
            <person name="Walter F."/>
            <person name="Albersmeier A."/>
            <person name="Kalinowski J."/>
            <person name="Ruckert C."/>
        </authorList>
    </citation>
    <scope>NUCLEOTIDE SEQUENCE</scope>
    <source>
        <strain evidence="2">KCTC 12870</strain>
    </source>
</reference>
<protein>
    <recommendedName>
        <fullName evidence="1">Co-chaperone DjlA N-terminal domain-containing protein</fullName>
    </recommendedName>
</protein>
<dbReference type="Proteomes" id="UP000642829">
    <property type="component" value="Unassembled WGS sequence"/>
</dbReference>
<dbReference type="AlphaFoldDB" id="A0A8J3DCP8"/>
<keyword evidence="3" id="KW-1185">Reference proteome</keyword>
<gene>
    <name evidence="2" type="ORF">GCM10007047_24150</name>
</gene>
<name>A0A8J3DCP8_9BACT</name>
<dbReference type="InterPro" id="IPR007791">
    <property type="entry name" value="DjlA_N"/>
</dbReference>
<evidence type="ECO:0000259" key="1">
    <source>
        <dbReference type="Pfam" id="PF05099"/>
    </source>
</evidence>
<accession>A0A8J3DCP8</accession>
<feature type="domain" description="Co-chaperone DjlA N-terminal" evidence="1">
    <location>
        <begin position="15"/>
        <end position="114"/>
    </location>
</feature>
<dbReference type="Gene3D" id="1.10.3680.10">
    <property type="entry name" value="TerB-like"/>
    <property type="match status" value="2"/>
</dbReference>